<evidence type="ECO:0000256" key="1">
    <source>
        <dbReference type="SAM" id="MobiDB-lite"/>
    </source>
</evidence>
<proteinExistence type="predicted"/>
<organism evidence="2 3">
    <name type="scientific">Xenopus laevis</name>
    <name type="common">African clawed frog</name>
    <dbReference type="NCBI Taxonomy" id="8355"/>
    <lineage>
        <taxon>Eukaryota</taxon>
        <taxon>Metazoa</taxon>
        <taxon>Chordata</taxon>
        <taxon>Craniata</taxon>
        <taxon>Vertebrata</taxon>
        <taxon>Euteleostomi</taxon>
        <taxon>Amphibia</taxon>
        <taxon>Batrachia</taxon>
        <taxon>Anura</taxon>
        <taxon>Pipoidea</taxon>
        <taxon>Pipidae</taxon>
        <taxon>Xenopodinae</taxon>
        <taxon>Xenopus</taxon>
        <taxon>Xenopus</taxon>
    </lineage>
</organism>
<protein>
    <submittedName>
        <fullName evidence="2">Uncharacterized protein</fullName>
    </submittedName>
</protein>
<dbReference type="Proteomes" id="UP000694892">
    <property type="component" value="Chromosome 9_10S"/>
</dbReference>
<feature type="compositionally biased region" description="Polar residues" evidence="1">
    <location>
        <begin position="33"/>
        <end position="43"/>
    </location>
</feature>
<evidence type="ECO:0000313" key="2">
    <source>
        <dbReference type="EMBL" id="OCT61461.1"/>
    </source>
</evidence>
<sequence length="82" mass="9041">MSFSERIIENSVSKNDQNSDNFQPHDIKDKITVNGNTKGQSKNAFNAVHNQSSTPIVFRLDMPNESTSQDLPNDCDTIVGAS</sequence>
<feature type="compositionally biased region" description="Polar residues" evidence="1">
    <location>
        <begin position="10"/>
        <end position="22"/>
    </location>
</feature>
<reference evidence="3" key="1">
    <citation type="journal article" date="2016" name="Nature">
        <title>Genome evolution in the allotetraploid frog Xenopus laevis.</title>
        <authorList>
            <person name="Session A.M."/>
            <person name="Uno Y."/>
            <person name="Kwon T."/>
            <person name="Chapman J.A."/>
            <person name="Toyoda A."/>
            <person name="Takahashi S."/>
            <person name="Fukui A."/>
            <person name="Hikosaka A."/>
            <person name="Suzuki A."/>
            <person name="Kondo M."/>
            <person name="van Heeringen S.J."/>
            <person name="Quigley I."/>
            <person name="Heinz S."/>
            <person name="Ogino H."/>
            <person name="Ochi H."/>
            <person name="Hellsten U."/>
            <person name="Lyons J.B."/>
            <person name="Simakov O."/>
            <person name="Putnam N."/>
            <person name="Stites J."/>
            <person name="Kuroki Y."/>
            <person name="Tanaka T."/>
            <person name="Michiue T."/>
            <person name="Watanabe M."/>
            <person name="Bogdanovic O."/>
            <person name="Lister R."/>
            <person name="Georgiou G."/>
            <person name="Paranjpe S.S."/>
            <person name="van Kruijsbergen I."/>
            <person name="Shu S."/>
            <person name="Carlson J."/>
            <person name="Kinoshita T."/>
            <person name="Ohta Y."/>
            <person name="Mawaribuchi S."/>
            <person name="Jenkins J."/>
            <person name="Grimwood J."/>
            <person name="Schmutz J."/>
            <person name="Mitros T."/>
            <person name="Mozaffari S.V."/>
            <person name="Suzuki Y."/>
            <person name="Haramoto Y."/>
            <person name="Yamamoto T.S."/>
            <person name="Takagi C."/>
            <person name="Heald R."/>
            <person name="Miller K."/>
            <person name="Haudenschild C."/>
            <person name="Kitzman J."/>
            <person name="Nakayama T."/>
            <person name="Izutsu Y."/>
            <person name="Robert J."/>
            <person name="Fortriede J."/>
            <person name="Burns K."/>
            <person name="Lotay V."/>
            <person name="Karimi K."/>
            <person name="Yasuoka Y."/>
            <person name="Dichmann D.S."/>
            <person name="Flajnik M.F."/>
            <person name="Houston D.W."/>
            <person name="Shendure J."/>
            <person name="DuPasquier L."/>
            <person name="Vize P.D."/>
            <person name="Zorn A.M."/>
            <person name="Ito M."/>
            <person name="Marcotte E.M."/>
            <person name="Wallingford J.B."/>
            <person name="Ito Y."/>
            <person name="Asashima M."/>
            <person name="Ueno N."/>
            <person name="Matsuda Y."/>
            <person name="Veenstra G.J."/>
            <person name="Fujiyama A."/>
            <person name="Harland R.M."/>
            <person name="Taira M."/>
            <person name="Rokhsar D.S."/>
        </authorList>
    </citation>
    <scope>NUCLEOTIDE SEQUENCE [LARGE SCALE GENOMIC DNA]</scope>
    <source>
        <strain evidence="3">J</strain>
    </source>
</reference>
<dbReference type="EMBL" id="CM004483">
    <property type="protein sequence ID" value="OCT61461.1"/>
    <property type="molecule type" value="Genomic_DNA"/>
</dbReference>
<accession>A0A974BVH1</accession>
<feature type="region of interest" description="Disordered" evidence="1">
    <location>
        <begin position="1"/>
        <end position="43"/>
    </location>
</feature>
<evidence type="ECO:0000313" key="3">
    <source>
        <dbReference type="Proteomes" id="UP000694892"/>
    </source>
</evidence>
<dbReference type="AlphaFoldDB" id="A0A974BVH1"/>
<gene>
    <name evidence="2" type="ORF">XELAEV_18047486mg</name>
</gene>
<name>A0A974BVH1_XENLA</name>